<dbReference type="PANTHER" id="PTHR33167">
    <property type="entry name" value="TRANSCRIPTION FACTOR, PUTATIVE (DUF863)-RELATED"/>
    <property type="match status" value="1"/>
</dbReference>
<feature type="compositionally biased region" description="Polar residues" evidence="1">
    <location>
        <begin position="268"/>
        <end position="281"/>
    </location>
</feature>
<protein>
    <submittedName>
        <fullName evidence="2">Uncharacterized protein</fullName>
    </submittedName>
</protein>
<dbReference type="InParanoid" id="B9T3I5"/>
<sequence length="301" mass="34152">MGTKLDYAINLLAPSPNSTSFSVHCVDDLEDYLQTKGLSNNFQSTGRVNEHHSSMNDRMPEKNNTDFIRKTMQIHEDIFKHQVRELHRLYSVQKMLMEELKKEIKQKKRYWSPMTGSDIVSSDQLIINQQHNSTAQQTSHEYNFKIQSLRDDPSPRERSSSSCSGETMRIMARGFDLERPAEEDMSLSTAVSAIHQDLARAGTSSSYIPFTGNRVSNHVCSDEESEVELTLSIGGSSKSKKATDHHQELLDSPAPSFKSERGEECSRSAPTTPMSSYSATFDQERKHPHWLFQSLSINRST</sequence>
<evidence type="ECO:0000313" key="2">
    <source>
        <dbReference type="EMBL" id="EEF29582.1"/>
    </source>
</evidence>
<dbReference type="eggNOG" id="ENOG502RMNH">
    <property type="taxonomic scope" value="Eukaryota"/>
</dbReference>
<proteinExistence type="predicted"/>
<evidence type="ECO:0000256" key="1">
    <source>
        <dbReference type="SAM" id="MobiDB-lite"/>
    </source>
</evidence>
<feature type="region of interest" description="Disordered" evidence="1">
    <location>
        <begin position="233"/>
        <end position="282"/>
    </location>
</feature>
<name>B9T3I5_RICCO</name>
<evidence type="ECO:0000313" key="3">
    <source>
        <dbReference type="Proteomes" id="UP000008311"/>
    </source>
</evidence>
<keyword evidence="3" id="KW-1185">Reference proteome</keyword>
<dbReference type="Proteomes" id="UP000008311">
    <property type="component" value="Unassembled WGS sequence"/>
</dbReference>
<reference evidence="3" key="1">
    <citation type="journal article" date="2010" name="Nat. Biotechnol.">
        <title>Draft genome sequence of the oilseed species Ricinus communis.</title>
        <authorList>
            <person name="Chan A.P."/>
            <person name="Crabtree J."/>
            <person name="Zhao Q."/>
            <person name="Lorenzi H."/>
            <person name="Orvis J."/>
            <person name="Puiu D."/>
            <person name="Melake-Berhan A."/>
            <person name="Jones K.M."/>
            <person name="Redman J."/>
            <person name="Chen G."/>
            <person name="Cahoon E.B."/>
            <person name="Gedil M."/>
            <person name="Stanke M."/>
            <person name="Haas B.J."/>
            <person name="Wortman J.R."/>
            <person name="Fraser-Liggett C.M."/>
            <person name="Ravel J."/>
            <person name="Rabinowicz P.D."/>
        </authorList>
    </citation>
    <scope>NUCLEOTIDE SEQUENCE [LARGE SCALE GENOMIC DNA]</scope>
    <source>
        <strain evidence="3">cv. Hale</strain>
    </source>
</reference>
<feature type="compositionally biased region" description="Basic and acidic residues" evidence="1">
    <location>
        <begin position="148"/>
        <end position="159"/>
    </location>
</feature>
<feature type="region of interest" description="Disordered" evidence="1">
    <location>
        <begin position="147"/>
        <end position="169"/>
    </location>
</feature>
<dbReference type="AlphaFoldDB" id="B9T3I5"/>
<organism evidence="2 3">
    <name type="scientific">Ricinus communis</name>
    <name type="common">Castor bean</name>
    <dbReference type="NCBI Taxonomy" id="3988"/>
    <lineage>
        <taxon>Eukaryota</taxon>
        <taxon>Viridiplantae</taxon>
        <taxon>Streptophyta</taxon>
        <taxon>Embryophyta</taxon>
        <taxon>Tracheophyta</taxon>
        <taxon>Spermatophyta</taxon>
        <taxon>Magnoliopsida</taxon>
        <taxon>eudicotyledons</taxon>
        <taxon>Gunneridae</taxon>
        <taxon>Pentapetalae</taxon>
        <taxon>rosids</taxon>
        <taxon>fabids</taxon>
        <taxon>Malpighiales</taxon>
        <taxon>Euphorbiaceae</taxon>
        <taxon>Acalyphoideae</taxon>
        <taxon>Acalypheae</taxon>
        <taxon>Ricinus</taxon>
    </lineage>
</organism>
<dbReference type="FunCoup" id="B9T3I5">
    <property type="interactions" value="4"/>
</dbReference>
<dbReference type="OrthoDB" id="1928288at2759"/>
<gene>
    <name evidence="2" type="ORF">RCOM_0172420</name>
</gene>
<dbReference type="EMBL" id="EQ974422">
    <property type="protein sequence ID" value="EEF29582.1"/>
    <property type="molecule type" value="Genomic_DNA"/>
</dbReference>
<dbReference type="PANTHER" id="PTHR33167:SF33">
    <property type="entry name" value="MYB-CC TYPE TRANSCRIPTION FACTOR LHEQLE-CONTAINING DOMAIN-CONTAINING PROTEIN"/>
    <property type="match status" value="1"/>
</dbReference>
<feature type="compositionally biased region" description="Basic and acidic residues" evidence="1">
    <location>
        <begin position="48"/>
        <end position="62"/>
    </location>
</feature>
<dbReference type="KEGG" id="rcu:8278027"/>
<accession>B9T3I5</accession>
<feature type="region of interest" description="Disordered" evidence="1">
    <location>
        <begin position="40"/>
        <end position="62"/>
    </location>
</feature>
<dbReference type="STRING" id="3988.B9T3I5"/>